<feature type="non-terminal residue" evidence="1">
    <location>
        <position position="44"/>
    </location>
</feature>
<dbReference type="EMBL" id="LCJZ01000015">
    <property type="protein sequence ID" value="KKT86836.1"/>
    <property type="molecule type" value="Genomic_DNA"/>
</dbReference>
<gene>
    <name evidence="1" type="ORF">VE97_C0015G0006</name>
</gene>
<evidence type="ECO:0000313" key="2">
    <source>
        <dbReference type="Proteomes" id="UP000033958"/>
    </source>
</evidence>
<evidence type="ECO:0000313" key="1">
    <source>
        <dbReference type="EMBL" id="KKT86836.1"/>
    </source>
</evidence>
<protein>
    <submittedName>
        <fullName evidence="1">Uncharacterized protein</fullName>
    </submittedName>
</protein>
<accession>A0A0G1KT90</accession>
<organism evidence="1 2">
    <name type="scientific">candidate division Kazan bacterium GW2011_GWB1_45_10</name>
    <dbReference type="NCBI Taxonomy" id="1620411"/>
    <lineage>
        <taxon>Bacteria</taxon>
        <taxon>Bacteria division Kazan-3B-28</taxon>
    </lineage>
</organism>
<dbReference type="Proteomes" id="UP000033958">
    <property type="component" value="Unassembled WGS sequence"/>
</dbReference>
<reference evidence="1 2" key="1">
    <citation type="journal article" date="2015" name="Nature">
        <title>rRNA introns, odd ribosomes, and small enigmatic genomes across a large radiation of phyla.</title>
        <authorList>
            <person name="Brown C.T."/>
            <person name="Hug L.A."/>
            <person name="Thomas B.C."/>
            <person name="Sharon I."/>
            <person name="Castelle C.J."/>
            <person name="Singh A."/>
            <person name="Wilkins M.J."/>
            <person name="Williams K.H."/>
            <person name="Banfield J.F."/>
        </authorList>
    </citation>
    <scope>NUCLEOTIDE SEQUENCE [LARGE SCALE GENOMIC DNA]</scope>
</reference>
<proteinExistence type="predicted"/>
<comment type="caution">
    <text evidence="1">The sequence shown here is derived from an EMBL/GenBank/DDBJ whole genome shotgun (WGS) entry which is preliminary data.</text>
</comment>
<name>A0A0G1KT90_UNCK3</name>
<sequence>MNPTNRQKLTALISVVVVLTLIDQWTKSALSWLEFRDWAWGPVQ</sequence>
<dbReference type="AlphaFoldDB" id="A0A0G1KT90"/>